<proteinExistence type="inferred from homology"/>
<dbReference type="CDD" id="cd07067">
    <property type="entry name" value="HP_PGM_like"/>
    <property type="match status" value="1"/>
</dbReference>
<reference evidence="3 4" key="1">
    <citation type="submission" date="2024-04" db="EMBL/GenBank/DDBJ databases">
        <title>The reference genome of an endangered Asteraceae, Deinandra increscens subsp. villosa, native to the Central Coast of California.</title>
        <authorList>
            <person name="Guilliams M."/>
            <person name="Hasenstab-Lehman K."/>
            <person name="Meyer R."/>
            <person name="Mcevoy S."/>
        </authorList>
    </citation>
    <scope>NUCLEOTIDE SEQUENCE [LARGE SCALE GENOMIC DNA]</scope>
    <source>
        <tissue evidence="3">Leaf</tissue>
    </source>
</reference>
<keyword evidence="4" id="KW-1185">Reference proteome</keyword>
<gene>
    <name evidence="3" type="ORF">SSX86_010618</name>
</gene>
<dbReference type="InterPro" id="IPR029033">
    <property type="entry name" value="His_PPase_superfam"/>
</dbReference>
<evidence type="ECO:0008006" key="5">
    <source>
        <dbReference type="Google" id="ProtNLM"/>
    </source>
</evidence>
<sequence>MQLTSTTLLKIQLYVTLIHLYTTLPLIGFGEGSGRTIRTRRTTASSRRKWRIYGKQQPPPLNIGQVRLSPPPSAIRRRSLLLLCSSSSLLSEMNSSANEGLYPLHRSKTIHLVRHAQGIHNVAGEKDHSAYMSEELFDAHLTPLGWQQVDNLHKHVHATGLSKSVQLVVVSPLLRTMQTAVGAFGGEASANGIDVPPLMAENTGSSNRPAISSLNCPPFIAVELCREHLGVHPCDRRRSISEYKPMFPAIDFSLIENDGDVLWTPNTREKNEDVAARGVKFMKWLLTREEKEIAVVTHSGFLYHTLAEYGDDCHPTLKKEMSKHFNNCELRSVVIVDRGMIGSDTSKTDFSGKIPSGADVPSDAV</sequence>
<dbReference type="SMART" id="SM00855">
    <property type="entry name" value="PGAM"/>
    <property type="match status" value="1"/>
</dbReference>
<comment type="caution">
    <text evidence="3">The sequence shown here is derived from an EMBL/GenBank/DDBJ whole genome shotgun (WGS) entry which is preliminary data.</text>
</comment>
<dbReference type="PANTHER" id="PTHR48100:SF67">
    <property type="entry name" value="PHOSPHOGLYCERATE MUTASE-LIKE PROTEIN 1 ISOFORM X1"/>
    <property type="match status" value="1"/>
</dbReference>
<comment type="similarity">
    <text evidence="1">Belongs to the phosphoglycerate mutase family.</text>
</comment>
<dbReference type="GO" id="GO:0005737">
    <property type="term" value="C:cytoplasm"/>
    <property type="evidence" value="ECO:0007669"/>
    <property type="project" value="TreeGrafter"/>
</dbReference>
<dbReference type="PANTHER" id="PTHR48100">
    <property type="entry name" value="BROAD-SPECIFICITY PHOSPHATASE YOR283W-RELATED"/>
    <property type="match status" value="1"/>
</dbReference>
<dbReference type="Gene3D" id="3.40.50.1240">
    <property type="entry name" value="Phosphoglycerate mutase-like"/>
    <property type="match status" value="1"/>
</dbReference>
<organism evidence="3 4">
    <name type="scientific">Deinandra increscens subsp. villosa</name>
    <dbReference type="NCBI Taxonomy" id="3103831"/>
    <lineage>
        <taxon>Eukaryota</taxon>
        <taxon>Viridiplantae</taxon>
        <taxon>Streptophyta</taxon>
        <taxon>Embryophyta</taxon>
        <taxon>Tracheophyta</taxon>
        <taxon>Spermatophyta</taxon>
        <taxon>Magnoliopsida</taxon>
        <taxon>eudicotyledons</taxon>
        <taxon>Gunneridae</taxon>
        <taxon>Pentapetalae</taxon>
        <taxon>asterids</taxon>
        <taxon>campanulids</taxon>
        <taxon>Asterales</taxon>
        <taxon>Asteraceae</taxon>
        <taxon>Asteroideae</taxon>
        <taxon>Heliantheae alliance</taxon>
        <taxon>Madieae</taxon>
        <taxon>Madiinae</taxon>
        <taxon>Deinandra</taxon>
    </lineage>
</organism>
<dbReference type="EMBL" id="JBCNJP010000012">
    <property type="protein sequence ID" value="KAK9070218.1"/>
    <property type="molecule type" value="Genomic_DNA"/>
</dbReference>
<protein>
    <recommendedName>
        <fullName evidence="5">Phosphoglycerate mutase-like protein</fullName>
    </recommendedName>
</protein>
<dbReference type="FunFam" id="3.40.50.1240:FF:000066">
    <property type="entry name" value="Phosphoglycerate mutase-like protein 1"/>
    <property type="match status" value="1"/>
</dbReference>
<dbReference type="InterPro" id="IPR013078">
    <property type="entry name" value="His_Pase_superF_clade-1"/>
</dbReference>
<comment type="function">
    <text evidence="2">May play a role in carbohydrates metabolism.</text>
</comment>
<evidence type="ECO:0000256" key="1">
    <source>
        <dbReference type="ARBA" id="ARBA00038362"/>
    </source>
</evidence>
<accession>A0AAP0DC33</accession>
<name>A0AAP0DC33_9ASTR</name>
<evidence type="ECO:0000256" key="2">
    <source>
        <dbReference type="ARBA" id="ARBA00059109"/>
    </source>
</evidence>
<dbReference type="AlphaFoldDB" id="A0AAP0DC33"/>
<evidence type="ECO:0000313" key="4">
    <source>
        <dbReference type="Proteomes" id="UP001408789"/>
    </source>
</evidence>
<dbReference type="Pfam" id="PF00300">
    <property type="entry name" value="His_Phos_1"/>
    <property type="match status" value="1"/>
</dbReference>
<dbReference type="InterPro" id="IPR050275">
    <property type="entry name" value="PGM_Phosphatase"/>
</dbReference>
<dbReference type="SUPFAM" id="SSF53254">
    <property type="entry name" value="Phosphoglycerate mutase-like"/>
    <property type="match status" value="1"/>
</dbReference>
<dbReference type="GO" id="GO:0016791">
    <property type="term" value="F:phosphatase activity"/>
    <property type="evidence" value="ECO:0007669"/>
    <property type="project" value="TreeGrafter"/>
</dbReference>
<evidence type="ECO:0000313" key="3">
    <source>
        <dbReference type="EMBL" id="KAK9070218.1"/>
    </source>
</evidence>
<dbReference type="Proteomes" id="UP001408789">
    <property type="component" value="Unassembled WGS sequence"/>
</dbReference>